<protein>
    <submittedName>
        <fullName evidence="9">Uncharacterized protein LOC113874230</fullName>
    </submittedName>
</protein>
<proteinExistence type="predicted"/>
<evidence type="ECO:0000256" key="5">
    <source>
        <dbReference type="ARBA" id="ARBA00022801"/>
    </source>
</evidence>
<evidence type="ECO:0000256" key="2">
    <source>
        <dbReference type="ARBA" id="ARBA00022695"/>
    </source>
</evidence>
<keyword evidence="8" id="KW-1185">Reference proteome</keyword>
<dbReference type="RefSeq" id="XP_027368263.1">
    <property type="nucleotide sequence ID" value="XM_027512462.1"/>
</dbReference>
<dbReference type="InterPro" id="IPR043502">
    <property type="entry name" value="DNA/RNA_pol_sf"/>
</dbReference>
<evidence type="ECO:0000256" key="1">
    <source>
        <dbReference type="ARBA" id="ARBA00022679"/>
    </source>
</evidence>
<dbReference type="AlphaFoldDB" id="A0A8B8MK32"/>
<gene>
    <name evidence="9" type="primary">LOC113874230</name>
</gene>
<dbReference type="PANTHER" id="PTHR34072">
    <property type="entry name" value="ENZYMATIC POLYPROTEIN-RELATED"/>
    <property type="match status" value="1"/>
</dbReference>
<keyword evidence="6" id="KW-0695">RNA-directed DNA polymerase</keyword>
<evidence type="ECO:0000256" key="3">
    <source>
        <dbReference type="ARBA" id="ARBA00022722"/>
    </source>
</evidence>
<dbReference type="Proteomes" id="UP000694853">
    <property type="component" value="Unplaced"/>
</dbReference>
<feature type="domain" description="Reverse transcriptase RNase H-like" evidence="7">
    <location>
        <begin position="59"/>
        <end position="98"/>
    </location>
</feature>
<dbReference type="SUPFAM" id="SSF56672">
    <property type="entry name" value="DNA/RNA polymerases"/>
    <property type="match status" value="1"/>
</dbReference>
<evidence type="ECO:0000259" key="7">
    <source>
        <dbReference type="Pfam" id="PF17917"/>
    </source>
</evidence>
<dbReference type="GeneID" id="113874230"/>
<reference evidence="9" key="2">
    <citation type="submission" date="2025-08" db="UniProtKB">
        <authorList>
            <consortium name="RefSeq"/>
        </authorList>
    </citation>
    <scope>IDENTIFICATION</scope>
    <source>
        <tissue evidence="9">Young leaves</tissue>
    </source>
</reference>
<accession>A0A8B8MK32</accession>
<dbReference type="KEGG" id="aprc:113874230"/>
<dbReference type="InterPro" id="IPR041373">
    <property type="entry name" value="RT_RNaseH"/>
</dbReference>
<dbReference type="GO" id="GO:0016787">
    <property type="term" value="F:hydrolase activity"/>
    <property type="evidence" value="ECO:0007669"/>
    <property type="project" value="UniProtKB-KW"/>
</dbReference>
<evidence type="ECO:0000313" key="8">
    <source>
        <dbReference type="Proteomes" id="UP000694853"/>
    </source>
</evidence>
<evidence type="ECO:0000256" key="6">
    <source>
        <dbReference type="ARBA" id="ARBA00022918"/>
    </source>
</evidence>
<keyword evidence="4" id="KW-0255">Endonuclease</keyword>
<keyword evidence="5" id="KW-0378">Hydrolase</keyword>
<keyword evidence="1" id="KW-0808">Transferase</keyword>
<dbReference type="Gene3D" id="3.10.10.10">
    <property type="entry name" value="HIV Type 1 Reverse Transcriptase, subunit A, domain 1"/>
    <property type="match status" value="1"/>
</dbReference>
<dbReference type="OrthoDB" id="1436587at2759"/>
<dbReference type="GO" id="GO:0004519">
    <property type="term" value="F:endonuclease activity"/>
    <property type="evidence" value="ECO:0007669"/>
    <property type="project" value="UniProtKB-KW"/>
</dbReference>
<name>A0A8B8MK32_ABRPR</name>
<keyword evidence="3" id="KW-0540">Nuclease</keyword>
<evidence type="ECO:0000313" key="9">
    <source>
        <dbReference type="RefSeq" id="XP_027368263.1"/>
    </source>
</evidence>
<dbReference type="GO" id="GO:0003964">
    <property type="term" value="F:RNA-directed DNA polymerase activity"/>
    <property type="evidence" value="ECO:0007669"/>
    <property type="project" value="UniProtKB-KW"/>
</dbReference>
<sequence>MKEIVKKEVMKLLDAGIIYPISDSQWVSPVQVVKGGMTVVPNEKNELIPTRTVTGWRISYLMRSKVIVYTDHSALKYLLSKQDAKPRLLRWILLPQEFELEIKDKKGKKNGVANHLSRLPLESLTPNSLEINEEFPDERLLLVEEMPWFIDIANFKATQFIPKRFTWQQKKKFLHDSKFYM</sequence>
<evidence type="ECO:0000256" key="4">
    <source>
        <dbReference type="ARBA" id="ARBA00022759"/>
    </source>
</evidence>
<reference evidence="8" key="1">
    <citation type="journal article" date="2019" name="Toxins">
        <title>Detection of Abrin-Like and Prepropulchellin-Like Toxin Genes and Transcripts Using Whole Genome Sequencing and Full-Length Transcript Sequencing of Abrus precatorius.</title>
        <authorList>
            <person name="Hovde B.T."/>
            <person name="Daligault H.E."/>
            <person name="Hanschen E.R."/>
            <person name="Kunde Y.A."/>
            <person name="Johnson M.B."/>
            <person name="Starkenburg S.R."/>
            <person name="Johnson S.L."/>
        </authorList>
    </citation>
    <scope>NUCLEOTIDE SEQUENCE [LARGE SCALE GENOMIC DNA]</scope>
</reference>
<dbReference type="Pfam" id="PF17917">
    <property type="entry name" value="RT_RNaseH"/>
    <property type="match status" value="1"/>
</dbReference>
<organism evidence="8 9">
    <name type="scientific">Abrus precatorius</name>
    <name type="common">Indian licorice</name>
    <name type="synonym">Glycine abrus</name>
    <dbReference type="NCBI Taxonomy" id="3816"/>
    <lineage>
        <taxon>Eukaryota</taxon>
        <taxon>Viridiplantae</taxon>
        <taxon>Streptophyta</taxon>
        <taxon>Embryophyta</taxon>
        <taxon>Tracheophyta</taxon>
        <taxon>Spermatophyta</taxon>
        <taxon>Magnoliopsida</taxon>
        <taxon>eudicotyledons</taxon>
        <taxon>Gunneridae</taxon>
        <taxon>Pentapetalae</taxon>
        <taxon>rosids</taxon>
        <taxon>fabids</taxon>
        <taxon>Fabales</taxon>
        <taxon>Fabaceae</taxon>
        <taxon>Papilionoideae</taxon>
        <taxon>50 kb inversion clade</taxon>
        <taxon>NPAAA clade</taxon>
        <taxon>indigoferoid/millettioid clade</taxon>
        <taxon>Abreae</taxon>
        <taxon>Abrus</taxon>
    </lineage>
</organism>
<dbReference type="PANTHER" id="PTHR34072:SF57">
    <property type="entry name" value="RNA-DIRECTED DNA POLYMERASE"/>
    <property type="match status" value="1"/>
</dbReference>
<keyword evidence="2" id="KW-0548">Nucleotidyltransferase</keyword>